<dbReference type="InterPro" id="IPR010661">
    <property type="entry name" value="RVT_thumb"/>
</dbReference>
<keyword evidence="2" id="KW-0548">Nucleotidyltransferase</keyword>
<protein>
    <submittedName>
        <fullName evidence="8">PO113 protein</fullName>
    </submittedName>
</protein>
<dbReference type="PANTHER" id="PTHR41694:SF3">
    <property type="entry name" value="RNA-DIRECTED DNA POLYMERASE-RELATED"/>
    <property type="match status" value="1"/>
</dbReference>
<name>A0A7L2W1W5_9AVES</name>
<dbReference type="AlphaFoldDB" id="A0A7L2W1W5"/>
<keyword evidence="6" id="KW-0695">RNA-directed DNA polymerase</keyword>
<sequence>PWKYLGWSITNQQIRPQKLHLDTELKTLNDAQRLMGDLQWLKPIVGLPNQLLDPL</sequence>
<feature type="non-terminal residue" evidence="8">
    <location>
        <position position="55"/>
    </location>
</feature>
<evidence type="ECO:0000256" key="2">
    <source>
        <dbReference type="ARBA" id="ARBA00022695"/>
    </source>
</evidence>
<keyword evidence="5" id="KW-0378">Hydrolase</keyword>
<keyword evidence="1" id="KW-0808">Transferase</keyword>
<evidence type="ECO:0000256" key="5">
    <source>
        <dbReference type="ARBA" id="ARBA00022801"/>
    </source>
</evidence>
<dbReference type="Pfam" id="PF06817">
    <property type="entry name" value="RVT_thumb"/>
    <property type="match status" value="1"/>
</dbReference>
<evidence type="ECO:0000313" key="9">
    <source>
        <dbReference type="Proteomes" id="UP000520535"/>
    </source>
</evidence>
<keyword evidence="4" id="KW-0255">Endonuclease</keyword>
<keyword evidence="9" id="KW-1185">Reference proteome</keyword>
<evidence type="ECO:0000256" key="1">
    <source>
        <dbReference type="ARBA" id="ARBA00022679"/>
    </source>
</evidence>
<gene>
    <name evidence="8" type="primary">Hervk_1</name>
    <name evidence="8" type="ORF">BRALEP_R14949</name>
</gene>
<reference evidence="8 9" key="1">
    <citation type="submission" date="2019-09" db="EMBL/GenBank/DDBJ databases">
        <title>Bird 10,000 Genomes (B10K) Project - Family phase.</title>
        <authorList>
            <person name="Zhang G."/>
        </authorList>
    </citation>
    <scope>NUCLEOTIDE SEQUENCE [LARGE SCALE GENOMIC DNA]</scope>
    <source>
        <strain evidence="8">B10K-DU-012-52</strain>
    </source>
</reference>
<dbReference type="InterPro" id="IPR043502">
    <property type="entry name" value="DNA/RNA_pol_sf"/>
</dbReference>
<dbReference type="Proteomes" id="UP000520535">
    <property type="component" value="Unassembled WGS sequence"/>
</dbReference>
<dbReference type="SUPFAM" id="SSF56672">
    <property type="entry name" value="DNA/RNA polymerases"/>
    <property type="match status" value="1"/>
</dbReference>
<evidence type="ECO:0000259" key="7">
    <source>
        <dbReference type="Pfam" id="PF06817"/>
    </source>
</evidence>
<dbReference type="GO" id="GO:0035613">
    <property type="term" value="F:RNA stem-loop binding"/>
    <property type="evidence" value="ECO:0007669"/>
    <property type="project" value="TreeGrafter"/>
</dbReference>
<proteinExistence type="predicted"/>
<keyword evidence="3" id="KW-0540">Nuclease</keyword>
<dbReference type="PANTHER" id="PTHR41694">
    <property type="entry name" value="ENDOGENOUS RETROVIRUS GROUP K MEMBER POL PROTEIN"/>
    <property type="match status" value="1"/>
</dbReference>
<feature type="domain" description="Reverse transcriptase thumb" evidence="7">
    <location>
        <begin position="16"/>
        <end position="55"/>
    </location>
</feature>
<evidence type="ECO:0000256" key="3">
    <source>
        <dbReference type="ARBA" id="ARBA00022722"/>
    </source>
</evidence>
<dbReference type="Gene3D" id="3.30.70.270">
    <property type="match status" value="1"/>
</dbReference>
<feature type="non-terminal residue" evidence="8">
    <location>
        <position position="1"/>
    </location>
</feature>
<organism evidence="8 9">
    <name type="scientific">Brachypteracias leptosomus</name>
    <name type="common">short-legged ground-roller</name>
    <dbReference type="NCBI Taxonomy" id="135165"/>
    <lineage>
        <taxon>Eukaryota</taxon>
        <taxon>Metazoa</taxon>
        <taxon>Chordata</taxon>
        <taxon>Craniata</taxon>
        <taxon>Vertebrata</taxon>
        <taxon>Euteleostomi</taxon>
        <taxon>Archelosauria</taxon>
        <taxon>Archosauria</taxon>
        <taxon>Dinosauria</taxon>
        <taxon>Saurischia</taxon>
        <taxon>Theropoda</taxon>
        <taxon>Coelurosauria</taxon>
        <taxon>Aves</taxon>
        <taxon>Neognathae</taxon>
        <taxon>Neoaves</taxon>
        <taxon>Telluraves</taxon>
        <taxon>Coraciimorphae</taxon>
        <taxon>Coraciiformes</taxon>
        <taxon>Brachypteraciidae</taxon>
        <taxon>Brachypteracias</taxon>
    </lineage>
</organism>
<dbReference type="GO" id="GO:0004519">
    <property type="term" value="F:endonuclease activity"/>
    <property type="evidence" value="ECO:0007669"/>
    <property type="project" value="UniProtKB-KW"/>
</dbReference>
<dbReference type="InterPro" id="IPR043128">
    <property type="entry name" value="Rev_trsase/Diguanyl_cyclase"/>
</dbReference>
<evidence type="ECO:0000256" key="4">
    <source>
        <dbReference type="ARBA" id="ARBA00022759"/>
    </source>
</evidence>
<accession>A0A7L2W1W5</accession>
<dbReference type="OrthoDB" id="9319918at2759"/>
<evidence type="ECO:0000256" key="6">
    <source>
        <dbReference type="ARBA" id="ARBA00022918"/>
    </source>
</evidence>
<comment type="caution">
    <text evidence="8">The sequence shown here is derived from an EMBL/GenBank/DDBJ whole genome shotgun (WGS) entry which is preliminary data.</text>
</comment>
<dbReference type="GO" id="GO:0003964">
    <property type="term" value="F:RNA-directed DNA polymerase activity"/>
    <property type="evidence" value="ECO:0007669"/>
    <property type="project" value="UniProtKB-KW"/>
</dbReference>
<evidence type="ECO:0000313" key="8">
    <source>
        <dbReference type="EMBL" id="NXS64494.1"/>
    </source>
</evidence>
<dbReference type="EMBL" id="VYZX01062555">
    <property type="protein sequence ID" value="NXS64494.1"/>
    <property type="molecule type" value="Genomic_DNA"/>
</dbReference>
<dbReference type="GO" id="GO:0016787">
    <property type="term" value="F:hydrolase activity"/>
    <property type="evidence" value="ECO:0007669"/>
    <property type="project" value="UniProtKB-KW"/>
</dbReference>